<sequence>MSIFSSLFPENRANSTQTAVSQFVLPKTNIGSFPEVVKPRTEFKYAFSCSLSNNFNFKTLSNAPLHAQFRTTRSPTGANILCFCREDMQINLPKSFP</sequence>
<organism evidence="1 2">
    <name type="scientific">Caerostris extrusa</name>
    <name type="common">Bark spider</name>
    <name type="synonym">Caerostris bankana</name>
    <dbReference type="NCBI Taxonomy" id="172846"/>
    <lineage>
        <taxon>Eukaryota</taxon>
        <taxon>Metazoa</taxon>
        <taxon>Ecdysozoa</taxon>
        <taxon>Arthropoda</taxon>
        <taxon>Chelicerata</taxon>
        <taxon>Arachnida</taxon>
        <taxon>Araneae</taxon>
        <taxon>Araneomorphae</taxon>
        <taxon>Entelegynae</taxon>
        <taxon>Araneoidea</taxon>
        <taxon>Araneidae</taxon>
        <taxon>Caerostris</taxon>
    </lineage>
</organism>
<name>A0AAV4YDB7_CAEEX</name>
<dbReference type="AlphaFoldDB" id="A0AAV4YDB7"/>
<comment type="caution">
    <text evidence="1">The sequence shown here is derived from an EMBL/GenBank/DDBJ whole genome shotgun (WGS) entry which is preliminary data.</text>
</comment>
<dbReference type="EMBL" id="BPLR01019311">
    <property type="protein sequence ID" value="GIZ05402.1"/>
    <property type="molecule type" value="Genomic_DNA"/>
</dbReference>
<keyword evidence="2" id="KW-1185">Reference proteome</keyword>
<evidence type="ECO:0000313" key="1">
    <source>
        <dbReference type="EMBL" id="GIZ05402.1"/>
    </source>
</evidence>
<dbReference type="Proteomes" id="UP001054945">
    <property type="component" value="Unassembled WGS sequence"/>
</dbReference>
<gene>
    <name evidence="1" type="ORF">CEXT_160611</name>
</gene>
<protein>
    <submittedName>
        <fullName evidence="1">Uncharacterized protein</fullName>
    </submittedName>
</protein>
<proteinExistence type="predicted"/>
<accession>A0AAV4YDB7</accession>
<evidence type="ECO:0000313" key="2">
    <source>
        <dbReference type="Proteomes" id="UP001054945"/>
    </source>
</evidence>
<reference evidence="1 2" key="1">
    <citation type="submission" date="2021-06" db="EMBL/GenBank/DDBJ databases">
        <title>Caerostris extrusa draft genome.</title>
        <authorList>
            <person name="Kono N."/>
            <person name="Arakawa K."/>
        </authorList>
    </citation>
    <scope>NUCLEOTIDE SEQUENCE [LARGE SCALE GENOMIC DNA]</scope>
</reference>